<feature type="region of interest" description="Disordered" evidence="1">
    <location>
        <begin position="1"/>
        <end position="25"/>
    </location>
</feature>
<reference evidence="3" key="2">
    <citation type="submission" date="2015-01" db="EMBL/GenBank/DDBJ databases">
        <title>Evolutionary Origins and Diversification of the Mycorrhizal Mutualists.</title>
        <authorList>
            <consortium name="DOE Joint Genome Institute"/>
            <consortium name="Mycorrhizal Genomics Consortium"/>
            <person name="Kohler A."/>
            <person name="Kuo A."/>
            <person name="Nagy L.G."/>
            <person name="Floudas D."/>
            <person name="Copeland A."/>
            <person name="Barry K.W."/>
            <person name="Cichocki N."/>
            <person name="Veneault-Fourrey C."/>
            <person name="LaButti K."/>
            <person name="Lindquist E.A."/>
            <person name="Lipzen A."/>
            <person name="Lundell T."/>
            <person name="Morin E."/>
            <person name="Murat C."/>
            <person name="Riley R."/>
            <person name="Ohm R."/>
            <person name="Sun H."/>
            <person name="Tunlid A."/>
            <person name="Henrissat B."/>
            <person name="Grigoriev I.V."/>
            <person name="Hibbett D.S."/>
            <person name="Martin F."/>
        </authorList>
    </citation>
    <scope>NUCLEOTIDE SEQUENCE [LARGE SCALE GENOMIC DNA]</scope>
    <source>
        <strain evidence="3">F 1598</strain>
    </source>
</reference>
<reference evidence="2 3" key="1">
    <citation type="submission" date="2014-04" db="EMBL/GenBank/DDBJ databases">
        <authorList>
            <consortium name="DOE Joint Genome Institute"/>
            <person name="Kuo A."/>
            <person name="Tarkka M."/>
            <person name="Buscot F."/>
            <person name="Kohler A."/>
            <person name="Nagy L.G."/>
            <person name="Floudas D."/>
            <person name="Copeland A."/>
            <person name="Barry K.W."/>
            <person name="Cichocki N."/>
            <person name="Veneault-Fourrey C."/>
            <person name="LaButti K."/>
            <person name="Lindquist E.A."/>
            <person name="Lipzen A."/>
            <person name="Lundell T."/>
            <person name="Morin E."/>
            <person name="Murat C."/>
            <person name="Sun H."/>
            <person name="Tunlid A."/>
            <person name="Henrissat B."/>
            <person name="Grigoriev I.V."/>
            <person name="Hibbett D.S."/>
            <person name="Martin F."/>
            <person name="Nordberg H.P."/>
            <person name="Cantor M.N."/>
            <person name="Hua S.X."/>
        </authorList>
    </citation>
    <scope>NUCLEOTIDE SEQUENCE [LARGE SCALE GENOMIC DNA]</scope>
    <source>
        <strain evidence="2 3">F 1598</strain>
    </source>
</reference>
<sequence>MLRENLPKANNPSLGASDVSMDGSLPGQLRHSRCTVLYENLFSSTRYTSHQRMPETVAAAFD</sequence>
<evidence type="ECO:0000256" key="1">
    <source>
        <dbReference type="SAM" id="MobiDB-lite"/>
    </source>
</evidence>
<dbReference type="EMBL" id="KN832970">
    <property type="protein sequence ID" value="KIM92365.1"/>
    <property type="molecule type" value="Genomic_DNA"/>
</dbReference>
<evidence type="ECO:0000313" key="3">
    <source>
        <dbReference type="Proteomes" id="UP000054166"/>
    </source>
</evidence>
<keyword evidence="3" id="KW-1185">Reference proteome</keyword>
<evidence type="ECO:0000313" key="2">
    <source>
        <dbReference type="EMBL" id="KIM92365.1"/>
    </source>
</evidence>
<gene>
    <name evidence="2" type="ORF">PILCRDRAFT_120683</name>
</gene>
<dbReference type="InParanoid" id="A0A0C3G800"/>
<protein>
    <submittedName>
        <fullName evidence="2">Uncharacterized protein</fullName>
    </submittedName>
</protein>
<dbReference type="HOGENOM" id="CLU_2904948_0_0_1"/>
<accession>A0A0C3G800</accession>
<dbReference type="AlphaFoldDB" id="A0A0C3G800"/>
<dbReference type="Proteomes" id="UP000054166">
    <property type="component" value="Unassembled WGS sequence"/>
</dbReference>
<dbReference type="OrthoDB" id="2449121at2759"/>
<proteinExistence type="predicted"/>
<organism evidence="2 3">
    <name type="scientific">Piloderma croceum (strain F 1598)</name>
    <dbReference type="NCBI Taxonomy" id="765440"/>
    <lineage>
        <taxon>Eukaryota</taxon>
        <taxon>Fungi</taxon>
        <taxon>Dikarya</taxon>
        <taxon>Basidiomycota</taxon>
        <taxon>Agaricomycotina</taxon>
        <taxon>Agaricomycetes</taxon>
        <taxon>Agaricomycetidae</taxon>
        <taxon>Atheliales</taxon>
        <taxon>Atheliaceae</taxon>
        <taxon>Piloderma</taxon>
    </lineage>
</organism>
<name>A0A0C3G800_PILCF</name>